<organism evidence="2 3">
    <name type="scientific">Gloeobacter morelensis MG652769</name>
    <dbReference type="NCBI Taxonomy" id="2781736"/>
    <lineage>
        <taxon>Bacteria</taxon>
        <taxon>Bacillati</taxon>
        <taxon>Cyanobacteriota</taxon>
        <taxon>Cyanophyceae</taxon>
        <taxon>Gloeobacterales</taxon>
        <taxon>Gloeobacteraceae</taxon>
        <taxon>Gloeobacter</taxon>
        <taxon>Gloeobacter morelensis</taxon>
    </lineage>
</organism>
<evidence type="ECO:0000313" key="3">
    <source>
        <dbReference type="Proteomes" id="UP001054846"/>
    </source>
</evidence>
<evidence type="ECO:0000313" key="2">
    <source>
        <dbReference type="EMBL" id="UFP94477.1"/>
    </source>
</evidence>
<dbReference type="InterPro" id="IPR008538">
    <property type="entry name" value="Uma2"/>
</dbReference>
<keyword evidence="2" id="KW-0378">Hydrolase</keyword>
<keyword evidence="2" id="KW-0540">Nuclease</keyword>
<evidence type="ECO:0000259" key="1">
    <source>
        <dbReference type="Pfam" id="PF05685"/>
    </source>
</evidence>
<dbReference type="EMBL" id="CP063845">
    <property type="protein sequence ID" value="UFP94477.1"/>
    <property type="molecule type" value="Genomic_DNA"/>
</dbReference>
<name>A0ABY3PM41_9CYAN</name>
<keyword evidence="3" id="KW-1185">Reference proteome</keyword>
<proteinExistence type="predicted"/>
<gene>
    <name evidence="2" type="ORF">ISF26_22505</name>
</gene>
<dbReference type="GO" id="GO:0004519">
    <property type="term" value="F:endonuclease activity"/>
    <property type="evidence" value="ECO:0007669"/>
    <property type="project" value="UniProtKB-KW"/>
</dbReference>
<dbReference type="InterPro" id="IPR012296">
    <property type="entry name" value="Nuclease_put_TT1808"/>
</dbReference>
<protein>
    <submittedName>
        <fullName evidence="2">Uma2 family endonuclease</fullName>
    </submittedName>
</protein>
<accession>A0ABY3PM41</accession>
<reference evidence="2 3" key="1">
    <citation type="journal article" date="2021" name="Genome Biol. Evol.">
        <title>Complete Genome Sequencing of a Novel Gloeobacter Species from a Waterfall Cave in Mexico.</title>
        <authorList>
            <person name="Saw J.H."/>
            <person name="Cardona T."/>
            <person name="Montejano G."/>
        </authorList>
    </citation>
    <scope>NUCLEOTIDE SEQUENCE [LARGE SCALE GENOMIC DNA]</scope>
    <source>
        <strain evidence="2">MG652769</strain>
    </source>
</reference>
<dbReference type="Pfam" id="PF05685">
    <property type="entry name" value="Uma2"/>
    <property type="match status" value="1"/>
</dbReference>
<dbReference type="PANTHER" id="PTHR34107:SF4">
    <property type="entry name" value="SLL1222 PROTEIN"/>
    <property type="match status" value="1"/>
</dbReference>
<keyword evidence="2" id="KW-0255">Endonuclease</keyword>
<dbReference type="Gene3D" id="3.90.1570.10">
    <property type="entry name" value="tt1808, chain A"/>
    <property type="match status" value="1"/>
</dbReference>
<feature type="domain" description="Putative restriction endonuclease" evidence="1">
    <location>
        <begin position="16"/>
        <end position="181"/>
    </location>
</feature>
<dbReference type="Proteomes" id="UP001054846">
    <property type="component" value="Chromosome"/>
</dbReference>
<dbReference type="PANTHER" id="PTHR34107">
    <property type="entry name" value="SLL0198 PROTEIN-RELATED"/>
    <property type="match status" value="1"/>
</dbReference>
<dbReference type="CDD" id="cd06260">
    <property type="entry name" value="DUF820-like"/>
    <property type="match status" value="1"/>
</dbReference>
<dbReference type="InterPro" id="IPR011335">
    <property type="entry name" value="Restrct_endonuc-II-like"/>
</dbReference>
<dbReference type="SUPFAM" id="SSF52980">
    <property type="entry name" value="Restriction endonuclease-like"/>
    <property type="match status" value="1"/>
</dbReference>
<sequence length="188" mass="20525">MAQQKADSMRWTTADLDLLPDDGSRYEIVAGELLVSRAPHWGHQKACGRVCAALDTWSQATGLGEASIAPGVLFTEADNVIPDVVWVSRGRLEVILDQAGHLTAAPELVVEVLSPGADNERRDRDLKLRLYSARGVREYWLVDWRAQQVEVYRREQASLALAATLLAGDTLTSPLLPGFAYPAAGIFA</sequence>